<name>A0A1M7BYR4_9BACT</name>
<sequence>MIFFARKAARQVSSKSLCFVFSSLQVRLWRTCNENEVTEGHLIFVINYLEQNAGICCLCPLCCFVRKEIARAEGPKPIKFSEKKSTAHKPGSLP</sequence>
<evidence type="ECO:0000313" key="2">
    <source>
        <dbReference type="Proteomes" id="UP000184420"/>
    </source>
</evidence>
<gene>
    <name evidence="1" type="ORF">SAMN05444266_104118</name>
</gene>
<protein>
    <submittedName>
        <fullName evidence="1">Uncharacterized protein</fullName>
    </submittedName>
</protein>
<proteinExistence type="predicted"/>
<accession>A0A1M7BYR4</accession>
<dbReference type="STRING" id="1419482.SAMN05444266_104118"/>
<keyword evidence="2" id="KW-1185">Reference proteome</keyword>
<dbReference type="AlphaFoldDB" id="A0A1M7BYR4"/>
<reference evidence="1 2" key="1">
    <citation type="submission" date="2016-11" db="EMBL/GenBank/DDBJ databases">
        <authorList>
            <person name="Jaros S."/>
            <person name="Januszkiewicz K."/>
            <person name="Wedrychowicz H."/>
        </authorList>
    </citation>
    <scope>NUCLEOTIDE SEQUENCE [LARGE SCALE GENOMIC DNA]</scope>
    <source>
        <strain evidence="1 2">DSM 27406</strain>
    </source>
</reference>
<organism evidence="1 2">
    <name type="scientific">Chitinophaga jiangningensis</name>
    <dbReference type="NCBI Taxonomy" id="1419482"/>
    <lineage>
        <taxon>Bacteria</taxon>
        <taxon>Pseudomonadati</taxon>
        <taxon>Bacteroidota</taxon>
        <taxon>Chitinophagia</taxon>
        <taxon>Chitinophagales</taxon>
        <taxon>Chitinophagaceae</taxon>
        <taxon>Chitinophaga</taxon>
    </lineage>
</organism>
<dbReference type="EMBL" id="FRBL01000004">
    <property type="protein sequence ID" value="SHL59729.1"/>
    <property type="molecule type" value="Genomic_DNA"/>
</dbReference>
<evidence type="ECO:0000313" key="1">
    <source>
        <dbReference type="EMBL" id="SHL59729.1"/>
    </source>
</evidence>
<dbReference type="Proteomes" id="UP000184420">
    <property type="component" value="Unassembled WGS sequence"/>
</dbReference>